<dbReference type="GO" id="GO:0009432">
    <property type="term" value="P:SOS response"/>
    <property type="evidence" value="ECO:0007669"/>
    <property type="project" value="TreeGrafter"/>
</dbReference>
<dbReference type="HAMAP" id="MF_01113">
    <property type="entry name" value="DNApol_IV"/>
    <property type="match status" value="1"/>
</dbReference>
<evidence type="ECO:0000313" key="18">
    <source>
        <dbReference type="Proteomes" id="UP000051638"/>
    </source>
</evidence>
<evidence type="ECO:0000256" key="10">
    <source>
        <dbReference type="ARBA" id="ARBA00022842"/>
    </source>
</evidence>
<comment type="function">
    <text evidence="15">Poorly processive, error-prone DNA polymerase involved in untargeted mutagenesis. Copies undamaged DNA at stalled replication forks, which arise in vivo from mismatched or misaligned primer ends. These misaligned primers can be extended by PolIV. Exhibits no 3'-5' exonuclease (proofreading) activity. May be involved in translesional synthesis, in conjunction with the beta clamp from PolIII.</text>
</comment>
<keyword evidence="18" id="KW-1185">Reference proteome</keyword>
<keyword evidence="11 15" id="KW-0239">DNA-directed DNA polymerase</keyword>
<keyword evidence="4 15" id="KW-0963">Cytoplasm</keyword>
<dbReference type="Gene3D" id="1.10.150.20">
    <property type="entry name" value="5' to 3' exonuclease, C-terminal subdomain"/>
    <property type="match status" value="1"/>
</dbReference>
<dbReference type="InterPro" id="IPR022880">
    <property type="entry name" value="DNApol_IV"/>
</dbReference>
<dbReference type="SUPFAM" id="SSF100879">
    <property type="entry name" value="Lesion bypass DNA polymerase (Y-family), little finger domain"/>
    <property type="match status" value="1"/>
</dbReference>
<dbReference type="PANTHER" id="PTHR11076">
    <property type="entry name" value="DNA REPAIR POLYMERASE UMUC / TRANSFERASE FAMILY MEMBER"/>
    <property type="match status" value="1"/>
</dbReference>
<feature type="binding site" evidence="15">
    <location>
        <position position="68"/>
    </location>
    <ligand>
        <name>Mg(2+)</name>
        <dbReference type="ChEBI" id="CHEBI:18420"/>
    </ligand>
</feature>
<keyword evidence="8 15" id="KW-0479">Metal-binding</keyword>
<dbReference type="AlphaFoldDB" id="A0A0R2CVD4"/>
<dbReference type="PANTHER" id="PTHR11076:SF33">
    <property type="entry name" value="DNA POLYMERASE KAPPA"/>
    <property type="match status" value="1"/>
</dbReference>
<dbReference type="SUPFAM" id="SSF56672">
    <property type="entry name" value="DNA/RNA polymerases"/>
    <property type="match status" value="1"/>
</dbReference>
<evidence type="ECO:0000256" key="6">
    <source>
        <dbReference type="ARBA" id="ARBA00022695"/>
    </source>
</evidence>
<protein>
    <recommendedName>
        <fullName evidence="15">DNA polymerase IV</fullName>
        <shortName evidence="15">Pol IV</shortName>
        <ecNumber evidence="15">2.7.7.7</ecNumber>
    </recommendedName>
</protein>
<comment type="caution">
    <text evidence="17">The sequence shown here is derived from an EMBL/GenBank/DDBJ whole genome shotgun (WGS) entry which is preliminary data.</text>
</comment>
<keyword evidence="13 15" id="KW-0234">DNA repair</keyword>
<dbReference type="InterPro" id="IPR001126">
    <property type="entry name" value="UmuC"/>
</dbReference>
<dbReference type="EMBL" id="AYYI01000061">
    <property type="protein sequence ID" value="KRM95726.1"/>
    <property type="molecule type" value="Genomic_DNA"/>
</dbReference>
<dbReference type="InterPro" id="IPR036775">
    <property type="entry name" value="DNA_pol_Y-fam_lit_finger_sf"/>
</dbReference>
<dbReference type="Gene3D" id="3.30.70.270">
    <property type="match status" value="1"/>
</dbReference>
<dbReference type="Proteomes" id="UP000051638">
    <property type="component" value="Unassembled WGS sequence"/>
</dbReference>
<feature type="active site" evidence="15">
    <location>
        <position position="167"/>
    </location>
</feature>
<keyword evidence="9 15" id="KW-0227">DNA damage</keyword>
<reference evidence="17 18" key="1">
    <citation type="journal article" date="2015" name="Genome Announc.">
        <title>Expanding the biotechnology potential of lactobacilli through comparative genomics of 213 strains and associated genera.</title>
        <authorList>
            <person name="Sun Z."/>
            <person name="Harris H.M."/>
            <person name="McCann A."/>
            <person name="Guo C."/>
            <person name="Argimon S."/>
            <person name="Zhang W."/>
            <person name="Yang X."/>
            <person name="Jeffery I.B."/>
            <person name="Cooney J.C."/>
            <person name="Kagawa T.F."/>
            <person name="Liu W."/>
            <person name="Song Y."/>
            <person name="Salvetti E."/>
            <person name="Wrobel A."/>
            <person name="Rasinkangas P."/>
            <person name="Parkhill J."/>
            <person name="Rea M.C."/>
            <person name="O'Sullivan O."/>
            <person name="Ritari J."/>
            <person name="Douillard F.P."/>
            <person name="Paul Ross R."/>
            <person name="Yang R."/>
            <person name="Briner A.E."/>
            <person name="Felis G.E."/>
            <person name="de Vos W.M."/>
            <person name="Barrangou R."/>
            <person name="Klaenhammer T.R."/>
            <person name="Caufield P.W."/>
            <person name="Cui Y."/>
            <person name="Zhang H."/>
            <person name="O'Toole P.W."/>
        </authorList>
    </citation>
    <scope>NUCLEOTIDE SEQUENCE [LARGE SCALE GENOMIC DNA]</scope>
    <source>
        <strain evidence="17 18">DSM 20253</strain>
    </source>
</reference>
<evidence type="ECO:0000256" key="1">
    <source>
        <dbReference type="ARBA" id="ARBA00004496"/>
    </source>
</evidence>
<feature type="site" description="Substrate discrimination" evidence="15">
    <location>
        <position position="73"/>
    </location>
</feature>
<evidence type="ECO:0000259" key="16">
    <source>
        <dbReference type="PROSITE" id="PS50173"/>
    </source>
</evidence>
<keyword evidence="12 15" id="KW-0238">DNA-binding</keyword>
<gene>
    <name evidence="15" type="primary">dinB</name>
    <name evidence="17" type="ORF">FC24_GL001954</name>
</gene>
<dbReference type="EC" id="2.7.7.7" evidence="15"/>
<dbReference type="GO" id="GO:0006261">
    <property type="term" value="P:DNA-templated DNA replication"/>
    <property type="evidence" value="ECO:0007669"/>
    <property type="project" value="UniProtKB-UniRule"/>
</dbReference>
<dbReference type="Pfam" id="PF11799">
    <property type="entry name" value="IMS_C"/>
    <property type="match status" value="1"/>
</dbReference>
<dbReference type="FunFam" id="3.30.1490.100:FF:000004">
    <property type="entry name" value="DNA polymerase IV"/>
    <property type="match status" value="1"/>
</dbReference>
<dbReference type="GO" id="GO:0005829">
    <property type="term" value="C:cytosol"/>
    <property type="evidence" value="ECO:0007669"/>
    <property type="project" value="TreeGrafter"/>
</dbReference>
<comment type="subunit">
    <text evidence="15">Monomer.</text>
</comment>
<evidence type="ECO:0000256" key="12">
    <source>
        <dbReference type="ARBA" id="ARBA00023125"/>
    </source>
</evidence>
<evidence type="ECO:0000256" key="7">
    <source>
        <dbReference type="ARBA" id="ARBA00022705"/>
    </source>
</evidence>
<name>A0A0R2CVD4_9LACO</name>
<dbReference type="PATRIC" id="fig|1423796.3.peg.1983"/>
<accession>A0A0R2CVD4</accession>
<feature type="binding site" evidence="15">
    <location>
        <position position="166"/>
    </location>
    <ligand>
        <name>Mg(2+)</name>
        <dbReference type="ChEBI" id="CHEBI:18420"/>
    </ligand>
</feature>
<sequence length="422" mass="47390">MLKAVNGSDKELFTVFLCLVSSAAGRRMHVPCVIMKLNVKGGASMTANLGLLQIPLTNDFSRKIIHVDMDAFYASIEEREHPEFVGKPLIIARDPSDTGGKGVVTTANYSARRFGVHSAMAAQKALALCPKAIFKRPDFTLYRQVSQQVHQIFKQYTDVIEYVALDEAYLDVTANKADLASAVMLARRIQKQIKQLTQLTSSTGISYNKFLAKMASDYRKPAGTTVIMPKQALAFLHDLPIEKFHGVGKKTVPKLHELDIYTGADLQKLTELTLIQRFGKMGDQLYRHAHGVDLRPVEYQRQRKSVGREETFGQPLMTEEQVQAELRRLAKGVAANLAKAQLHGKTIVLKTRNRDFETVTKRLTLNDYIADERSINRYAQQLWQDSGDLSKGIRLLGITLTTLNPIAFEEIRLPLFKSSNQR</sequence>
<evidence type="ECO:0000256" key="4">
    <source>
        <dbReference type="ARBA" id="ARBA00022490"/>
    </source>
</evidence>
<dbReference type="InterPro" id="IPR017961">
    <property type="entry name" value="DNA_pol_Y-fam_little_finger"/>
</dbReference>
<dbReference type="Pfam" id="PF21999">
    <property type="entry name" value="IMS_HHH_1"/>
    <property type="match status" value="1"/>
</dbReference>
<dbReference type="InterPro" id="IPR050116">
    <property type="entry name" value="DNA_polymerase-Y"/>
</dbReference>
<dbReference type="GO" id="GO:0003684">
    <property type="term" value="F:damaged DNA binding"/>
    <property type="evidence" value="ECO:0007669"/>
    <property type="project" value="InterPro"/>
</dbReference>
<dbReference type="GO" id="GO:0006281">
    <property type="term" value="P:DNA repair"/>
    <property type="evidence" value="ECO:0007669"/>
    <property type="project" value="UniProtKB-UniRule"/>
</dbReference>
<dbReference type="FunFam" id="1.10.150.20:FF:000019">
    <property type="entry name" value="DNA polymerase IV"/>
    <property type="match status" value="1"/>
</dbReference>
<dbReference type="STRING" id="1423796.FC24_GL001954"/>
<evidence type="ECO:0000256" key="8">
    <source>
        <dbReference type="ARBA" id="ARBA00022723"/>
    </source>
</evidence>
<keyword evidence="10 15" id="KW-0460">Magnesium</keyword>
<dbReference type="CDD" id="cd03586">
    <property type="entry name" value="PolY_Pol_IV_kappa"/>
    <property type="match status" value="1"/>
</dbReference>
<comment type="similarity">
    <text evidence="2 15">Belongs to the DNA polymerase type-Y family.</text>
</comment>
<evidence type="ECO:0000256" key="5">
    <source>
        <dbReference type="ARBA" id="ARBA00022679"/>
    </source>
</evidence>
<proteinExistence type="inferred from homology"/>
<evidence type="ECO:0000256" key="2">
    <source>
        <dbReference type="ARBA" id="ARBA00010945"/>
    </source>
</evidence>
<organism evidence="17 18">
    <name type="scientific">Loigolactobacillus rennini DSM 20253</name>
    <dbReference type="NCBI Taxonomy" id="1423796"/>
    <lineage>
        <taxon>Bacteria</taxon>
        <taxon>Bacillati</taxon>
        <taxon>Bacillota</taxon>
        <taxon>Bacilli</taxon>
        <taxon>Lactobacillales</taxon>
        <taxon>Lactobacillaceae</taxon>
        <taxon>Loigolactobacillus</taxon>
    </lineage>
</organism>
<comment type="cofactor">
    <cofactor evidence="15">
        <name>Mg(2+)</name>
        <dbReference type="ChEBI" id="CHEBI:18420"/>
    </cofactor>
    <text evidence="15">Binds 2 magnesium ions per subunit.</text>
</comment>
<dbReference type="GO" id="GO:0000287">
    <property type="term" value="F:magnesium ion binding"/>
    <property type="evidence" value="ECO:0007669"/>
    <property type="project" value="UniProtKB-UniRule"/>
</dbReference>
<dbReference type="InterPro" id="IPR043502">
    <property type="entry name" value="DNA/RNA_pol_sf"/>
</dbReference>
<keyword evidence="5 15" id="KW-0808">Transferase</keyword>
<evidence type="ECO:0000256" key="14">
    <source>
        <dbReference type="ARBA" id="ARBA00049244"/>
    </source>
</evidence>
<dbReference type="PROSITE" id="PS50173">
    <property type="entry name" value="UMUC"/>
    <property type="match status" value="1"/>
</dbReference>
<evidence type="ECO:0000313" key="17">
    <source>
        <dbReference type="EMBL" id="KRM95726.1"/>
    </source>
</evidence>
<dbReference type="GO" id="GO:0042276">
    <property type="term" value="P:error-prone translesion synthesis"/>
    <property type="evidence" value="ECO:0007669"/>
    <property type="project" value="TreeGrafter"/>
</dbReference>
<dbReference type="InterPro" id="IPR053848">
    <property type="entry name" value="IMS_HHH_1"/>
</dbReference>
<keyword evidence="7 15" id="KW-0235">DNA replication</keyword>
<comment type="subcellular location">
    <subcellularLocation>
        <location evidence="1 15">Cytoplasm</location>
    </subcellularLocation>
</comment>
<evidence type="ECO:0000256" key="9">
    <source>
        <dbReference type="ARBA" id="ARBA00022763"/>
    </source>
</evidence>
<keyword evidence="6 15" id="KW-0548">Nucleotidyltransferase</keyword>
<dbReference type="GO" id="GO:0003887">
    <property type="term" value="F:DNA-directed DNA polymerase activity"/>
    <property type="evidence" value="ECO:0007669"/>
    <property type="project" value="UniProtKB-UniRule"/>
</dbReference>
<keyword evidence="3 15" id="KW-0515">Mutator protein</keyword>
<evidence type="ECO:0000256" key="13">
    <source>
        <dbReference type="ARBA" id="ARBA00023204"/>
    </source>
</evidence>
<dbReference type="Gene3D" id="3.40.1170.60">
    <property type="match status" value="1"/>
</dbReference>
<dbReference type="Gene3D" id="3.30.1490.100">
    <property type="entry name" value="DNA polymerase, Y-family, little finger domain"/>
    <property type="match status" value="1"/>
</dbReference>
<dbReference type="InterPro" id="IPR043128">
    <property type="entry name" value="Rev_trsase/Diguanyl_cyclase"/>
</dbReference>
<feature type="domain" description="UmuC" evidence="16">
    <location>
        <begin position="64"/>
        <end position="248"/>
    </location>
</feature>
<dbReference type="NCBIfam" id="NF002677">
    <property type="entry name" value="PRK02406.1"/>
    <property type="match status" value="1"/>
</dbReference>
<evidence type="ECO:0000256" key="3">
    <source>
        <dbReference type="ARBA" id="ARBA00022457"/>
    </source>
</evidence>
<dbReference type="Pfam" id="PF00817">
    <property type="entry name" value="IMS"/>
    <property type="match status" value="1"/>
</dbReference>
<comment type="catalytic activity">
    <reaction evidence="14 15">
        <text>DNA(n) + a 2'-deoxyribonucleoside 5'-triphosphate = DNA(n+1) + diphosphate</text>
        <dbReference type="Rhea" id="RHEA:22508"/>
        <dbReference type="Rhea" id="RHEA-COMP:17339"/>
        <dbReference type="Rhea" id="RHEA-COMP:17340"/>
        <dbReference type="ChEBI" id="CHEBI:33019"/>
        <dbReference type="ChEBI" id="CHEBI:61560"/>
        <dbReference type="ChEBI" id="CHEBI:173112"/>
        <dbReference type="EC" id="2.7.7.7"/>
    </reaction>
</comment>
<evidence type="ECO:0000256" key="11">
    <source>
        <dbReference type="ARBA" id="ARBA00022932"/>
    </source>
</evidence>
<evidence type="ECO:0000256" key="15">
    <source>
        <dbReference type="HAMAP-Rule" id="MF_01113"/>
    </source>
</evidence>